<feature type="compositionally biased region" description="Low complexity" evidence="5">
    <location>
        <begin position="176"/>
        <end position="191"/>
    </location>
</feature>
<dbReference type="GO" id="GO:0017089">
    <property type="term" value="F:glycolipid transfer activity"/>
    <property type="evidence" value="ECO:0007669"/>
    <property type="project" value="TreeGrafter"/>
</dbReference>
<reference evidence="11" key="1">
    <citation type="submission" date="2017-09" db="EMBL/GenBank/DDBJ databases">
        <title>FDA dAtabase for Regulatory Grade micrObial Sequences (FDA-ARGOS): Supporting development and validation of Infectious Disease Dx tests.</title>
        <authorList>
            <person name="Minogue T."/>
            <person name="Wolcott M."/>
            <person name="Wasieloski L."/>
            <person name="Aguilar W."/>
            <person name="Moore D."/>
            <person name="Tallon L."/>
            <person name="Sadzewicz L."/>
            <person name="Ott S."/>
            <person name="Zhao X."/>
            <person name="Nagaraj S."/>
            <person name="Vavikolanu K."/>
            <person name="Aluvathingal J."/>
            <person name="Nadendla S."/>
            <person name="Sichtig H."/>
        </authorList>
    </citation>
    <scope>NUCLEOTIDE SEQUENCE [LARGE SCALE GENOMIC DNA]</scope>
    <source>
        <strain evidence="11">FDAARGOS_404</strain>
    </source>
</reference>
<dbReference type="EMBL" id="LR590464">
    <property type="protein sequence ID" value="VTP80647.1"/>
    <property type="molecule type" value="Genomic_DNA"/>
</dbReference>
<keyword evidence="2 4" id="KW-0732">Signal</keyword>
<keyword evidence="1 4" id="KW-0813">Transport</keyword>
<dbReference type="PANTHER" id="PTHR36504">
    <property type="entry name" value="LIPOPOLYSACCHARIDE EXPORT SYSTEM PROTEIN LPTA"/>
    <property type="match status" value="1"/>
</dbReference>
<evidence type="ECO:0000313" key="11">
    <source>
        <dbReference type="Proteomes" id="UP000222768"/>
    </source>
</evidence>
<dbReference type="GO" id="GO:0030288">
    <property type="term" value="C:outer membrane-bounded periplasmic space"/>
    <property type="evidence" value="ECO:0007669"/>
    <property type="project" value="TreeGrafter"/>
</dbReference>
<keyword evidence="13" id="KW-1185">Reference proteome</keyword>
<dbReference type="InterPro" id="IPR052037">
    <property type="entry name" value="LPS_export_LptA"/>
</dbReference>
<dbReference type="HAMAP" id="MF_01914">
    <property type="entry name" value="LPS_assembly_LptA"/>
    <property type="match status" value="1"/>
</dbReference>
<dbReference type="GO" id="GO:0001530">
    <property type="term" value="F:lipopolysaccharide binding"/>
    <property type="evidence" value="ECO:0007669"/>
    <property type="project" value="InterPro"/>
</dbReference>
<name>A0A3E1ZUF8_9ENTR</name>
<evidence type="ECO:0000256" key="3">
    <source>
        <dbReference type="ARBA" id="ARBA00022764"/>
    </source>
</evidence>
<comment type="subunit">
    <text evidence="4">Component of the lipopolysaccharide transport and assembly complex.</text>
</comment>
<feature type="region of interest" description="Disordered" evidence="5">
    <location>
        <begin position="166"/>
        <end position="191"/>
    </location>
</feature>
<dbReference type="GO" id="GO:0043165">
    <property type="term" value="P:Gram-negative-bacterium-type cell outer membrane assembly"/>
    <property type="evidence" value="ECO:0007669"/>
    <property type="project" value="UniProtKB-UniRule"/>
</dbReference>
<dbReference type="RefSeq" id="WP_032614476.1">
    <property type="nucleotide sequence ID" value="NZ_CBCXZU010000005.1"/>
</dbReference>
<comment type="function">
    <text evidence="4">Involved in the assembly of lipopolysaccharide (LPS). Required for the translocation of LPS from the inner membrane to the outer membrane. May form a bridge between the inner membrane and the outer membrane, via interactions with LptC and LptD, thereby facilitating LPS transfer across the periplasm.</text>
</comment>
<organism evidence="10 12">
    <name type="scientific">Leclercia adecarboxylata</name>
    <dbReference type="NCBI Taxonomy" id="83655"/>
    <lineage>
        <taxon>Bacteria</taxon>
        <taxon>Pseudomonadati</taxon>
        <taxon>Pseudomonadota</taxon>
        <taxon>Gammaproteobacteria</taxon>
        <taxon>Enterobacterales</taxon>
        <taxon>Enterobacteriaceae</taxon>
        <taxon>Leclercia</taxon>
    </lineage>
</organism>
<reference evidence="8 13" key="5">
    <citation type="submission" date="2024-01" db="EMBL/GenBank/DDBJ databases">
        <title>Comparative Genomics of Leclercia adecarboxylata Strains Isolated from Several Sources.</title>
        <authorList>
            <person name="Yescas-Zazueta V."/>
            <person name="Balbuena-Alonso M.G."/>
            <person name="Valencia D."/>
            <person name="Mendez-Pfeiffer P.A."/>
            <person name="Ballesteros-Monrreal M.G."/>
            <person name="Rocha-Gracia R.D.C."/>
            <person name="Barrios-Villa E."/>
        </authorList>
    </citation>
    <scope>NUCLEOTIDE SEQUENCE [LARGE SCALE GENOMIC DNA]</scope>
    <source>
        <strain evidence="8 13">33MEM</strain>
    </source>
</reference>
<dbReference type="Proteomes" id="UP001149314">
    <property type="component" value="Unassembled WGS sequence"/>
</dbReference>
<dbReference type="Proteomes" id="UP000222768">
    <property type="component" value="Unassembled WGS sequence"/>
</dbReference>
<gene>
    <name evidence="4 10" type="primary">lptA</name>
    <name evidence="9" type="ORF">CRX53_20125</name>
    <name evidence="10" type="ORF">NCTC13032_06621</name>
    <name evidence="7" type="ORF">OEZ79_15200</name>
    <name evidence="8" type="ORF">VOF76_02920</name>
</gene>
<dbReference type="Proteomes" id="UP000310719">
    <property type="component" value="Chromosome"/>
</dbReference>
<dbReference type="AlphaFoldDB" id="A0A3E1ZUF8"/>
<dbReference type="EMBL" id="JAYMCU010000003">
    <property type="protein sequence ID" value="MEC3935114.1"/>
    <property type="molecule type" value="Genomic_DNA"/>
</dbReference>
<comment type="similarity">
    <text evidence="4">Belongs to the LptA family.</text>
</comment>
<accession>A0A3E1ZUF8</accession>
<evidence type="ECO:0000313" key="7">
    <source>
        <dbReference type="EMBL" id="MDC6639588.1"/>
    </source>
</evidence>
<dbReference type="GO" id="GO:0009279">
    <property type="term" value="C:cell outer membrane"/>
    <property type="evidence" value="ECO:0007669"/>
    <property type="project" value="TreeGrafter"/>
</dbReference>
<feature type="domain" description="Organic solvent tolerance-like N-terminal" evidence="6">
    <location>
        <begin position="37"/>
        <end position="149"/>
    </location>
</feature>
<dbReference type="EMBL" id="PDLK01000002">
    <property type="protein sequence ID" value="PHH06085.1"/>
    <property type="molecule type" value="Genomic_DNA"/>
</dbReference>
<feature type="signal peptide" evidence="4">
    <location>
        <begin position="1"/>
        <end position="27"/>
    </location>
</feature>
<evidence type="ECO:0000313" key="9">
    <source>
        <dbReference type="EMBL" id="PHH06085.1"/>
    </source>
</evidence>
<reference evidence="9" key="2">
    <citation type="submission" date="2017-09" db="EMBL/GenBank/DDBJ databases">
        <title>FDA dAtabase for Regulatory Grade micrObial Sequences (FDA-ARGOS): Supporting development and validation of Infectious Disease Dx tests.</title>
        <authorList>
            <person name="Minogue T."/>
            <person name="Wolcott M."/>
            <person name="Wasieloski L."/>
            <person name="Aguilar W."/>
            <person name="Moore D."/>
            <person name="Tallon L.J."/>
            <person name="Sadzewicz L."/>
            <person name="Ott S."/>
            <person name="Zhao X."/>
            <person name="Nagaraj S."/>
            <person name="Vavikolanu K."/>
            <person name="Aluvathingal J."/>
            <person name="Nadendla S."/>
            <person name="Sichtig H."/>
        </authorList>
    </citation>
    <scope>NUCLEOTIDE SEQUENCE</scope>
    <source>
        <strain evidence="9">FDAARGOS_404</strain>
    </source>
</reference>
<dbReference type="NCBIfam" id="NF008143">
    <property type="entry name" value="PRK10894.1"/>
    <property type="match status" value="1"/>
</dbReference>
<dbReference type="OrthoDB" id="5295619at2"/>
<evidence type="ECO:0000256" key="2">
    <source>
        <dbReference type="ARBA" id="ARBA00022729"/>
    </source>
</evidence>
<dbReference type="NCBIfam" id="TIGR03002">
    <property type="entry name" value="outer_YhbN_LptA"/>
    <property type="match status" value="1"/>
</dbReference>
<dbReference type="Gene3D" id="2.60.450.10">
    <property type="entry name" value="Lipopolysaccharide (LPS) transport protein A like domain"/>
    <property type="match status" value="1"/>
</dbReference>
<dbReference type="KEGG" id="lax:APT61_02650"/>
<comment type="subcellular location">
    <subcellularLocation>
        <location evidence="4">Periplasm</location>
    </subcellularLocation>
</comment>
<dbReference type="EMBL" id="JAOURS010000016">
    <property type="protein sequence ID" value="MDC6639588.1"/>
    <property type="molecule type" value="Genomic_DNA"/>
</dbReference>
<keyword evidence="3 4" id="KW-0574">Periplasm</keyword>
<sequence length="191" mass="20630" precursor="true">MKFQANKLSLNVVIASALLAVSVPALAVTGDTEQPIHIESDTQSLDMQGNVVTFTGNVVVTQGTIKINADKVVVTRPGGEDGKEIIDGYGNPATFYQMQDNGKPVKGHASQMHYELAKDFVVLTGNAYLEQLDSNIKGDKITYLVKEQKMQAFSEKGKRVTTVLVPSQLQDKNSTQAPAQNPQAPAQKKSN</sequence>
<reference evidence="7" key="4">
    <citation type="journal article" date="2023" name="Genes Genomics">
        <title>Genomic insights of Leclercia adecarboxylata strains linked to an outbreak in public hospitals in Mexico.</title>
        <authorList>
            <person name="Barrios-Villa E."/>
            <person name="Pacheco-Flores B."/>
            <person name="Lozano-Zarain P."/>
            <person name="Del Campo-Ortega R."/>
            <person name="de Jesus Ascencio-Montiel I."/>
            <person name="Gonzalez-Leon M."/>
            <person name="Camorlinga-Ponce M."/>
            <person name="Gaytan Cervantes F.J."/>
            <person name="Gonzalez Torres C."/>
            <person name="Aguilar E."/>
            <person name="Gonzalez Ibarra J."/>
            <person name="Torres Lopez F.J."/>
            <person name="Rosas-Vargas H."/>
            <person name="Gonzalez-Bonilla C.R."/>
            <person name="Del Carmen Rocha-Gracia R."/>
        </authorList>
    </citation>
    <scope>NUCLEOTIDE SEQUENCE</scope>
    <source>
        <strain evidence="7">Lac40</strain>
    </source>
</reference>
<feature type="chain" id="PRO_5044509435" description="Lipopolysaccharide export system protein LptA" evidence="4">
    <location>
        <begin position="28"/>
        <end position="191"/>
    </location>
</feature>
<evidence type="ECO:0000256" key="1">
    <source>
        <dbReference type="ARBA" id="ARBA00022448"/>
    </source>
</evidence>
<evidence type="ECO:0000313" key="8">
    <source>
        <dbReference type="EMBL" id="MEC3935114.1"/>
    </source>
</evidence>
<dbReference type="STRING" id="83655.APT61_02650"/>
<evidence type="ECO:0000313" key="13">
    <source>
        <dbReference type="Proteomes" id="UP001357437"/>
    </source>
</evidence>
<evidence type="ECO:0000313" key="12">
    <source>
        <dbReference type="Proteomes" id="UP000310719"/>
    </source>
</evidence>
<proteinExistence type="inferred from homology"/>
<protein>
    <recommendedName>
        <fullName evidence="4">Lipopolysaccharide export system protein LptA</fullName>
    </recommendedName>
</protein>
<evidence type="ECO:0000256" key="4">
    <source>
        <dbReference type="HAMAP-Rule" id="MF_01914"/>
    </source>
</evidence>
<dbReference type="GO" id="GO:0015920">
    <property type="term" value="P:lipopolysaccharide transport"/>
    <property type="evidence" value="ECO:0007669"/>
    <property type="project" value="UniProtKB-UniRule"/>
</dbReference>
<dbReference type="FunFam" id="2.60.450.10:FF:000002">
    <property type="entry name" value="Lipopolysaccharide export system protein LptA"/>
    <property type="match status" value="1"/>
</dbReference>
<dbReference type="PANTHER" id="PTHR36504:SF1">
    <property type="entry name" value="LIPOPOLYSACCHARIDE EXPORT SYSTEM PROTEIN LPTA"/>
    <property type="match status" value="1"/>
</dbReference>
<dbReference type="InterPro" id="IPR014340">
    <property type="entry name" value="LptA"/>
</dbReference>
<evidence type="ECO:0000256" key="5">
    <source>
        <dbReference type="SAM" id="MobiDB-lite"/>
    </source>
</evidence>
<dbReference type="Proteomes" id="UP001357437">
    <property type="component" value="Unassembled WGS sequence"/>
</dbReference>
<evidence type="ECO:0000259" key="6">
    <source>
        <dbReference type="Pfam" id="PF03968"/>
    </source>
</evidence>
<feature type="compositionally biased region" description="Polar residues" evidence="5">
    <location>
        <begin position="166"/>
        <end position="175"/>
    </location>
</feature>
<dbReference type="Pfam" id="PF03968">
    <property type="entry name" value="LptD_N"/>
    <property type="match status" value="1"/>
</dbReference>
<dbReference type="InterPro" id="IPR005653">
    <property type="entry name" value="OstA-like_N"/>
</dbReference>
<reference evidence="10 12" key="3">
    <citation type="submission" date="2019-05" db="EMBL/GenBank/DDBJ databases">
        <authorList>
            <consortium name="Pathogen Informatics"/>
        </authorList>
    </citation>
    <scope>NUCLEOTIDE SEQUENCE [LARGE SCALE GENOMIC DNA]</scope>
    <source>
        <strain evidence="10 12">NCTC13032</strain>
    </source>
</reference>
<dbReference type="GeneID" id="30330776"/>
<evidence type="ECO:0000313" key="10">
    <source>
        <dbReference type="EMBL" id="VTP80647.1"/>
    </source>
</evidence>